<proteinExistence type="predicted"/>
<reference evidence="2" key="1">
    <citation type="journal article" date="2022" name="Mol. Ecol. Resour.">
        <title>The genomes of chicory, endive, great burdock and yacon provide insights into Asteraceae palaeo-polyploidization history and plant inulin production.</title>
        <authorList>
            <person name="Fan W."/>
            <person name="Wang S."/>
            <person name="Wang H."/>
            <person name="Wang A."/>
            <person name="Jiang F."/>
            <person name="Liu H."/>
            <person name="Zhao H."/>
            <person name="Xu D."/>
            <person name="Zhang Y."/>
        </authorList>
    </citation>
    <scope>NUCLEOTIDE SEQUENCE [LARGE SCALE GENOMIC DNA]</scope>
    <source>
        <strain evidence="2">cv. Yunnan</strain>
    </source>
</reference>
<name>A0ACB8XX18_9ASTR</name>
<sequence>MEDCVARFYFYFVVNICDQNAASGIRFDYNFKWIWDYEFGSYHANRRVKFQSTDLILSTNEELNKSFQLEIIDALKMDSQLPRRTMNLDFYGVLFPLLQIIACLNRLLPIASAKSDGVCVSPGGRFPPYSIQGKPPRAVSKGPTDLTLCRVFRKKTCCDVTQTHPALLAIRRLASSGEASDECLHLWELLECSICDPYVGVQSGSPVVCASLCDRIYDACSNAYFAMDGKNQVLVPCGISDTVCGRASEWVSNGTELCKASGFSVKPSNDFKETFCYGGKASLESVVDSWRTSHTRDVKSSGFHFDFQQWVREMPINEQVSWAVGGLVLTAGLLFVSKRKSHNQRQRQAAIQRTARRLGGKTSPKYPASQANRK</sequence>
<gene>
    <name evidence="1" type="ORF">L1987_85609</name>
</gene>
<organism evidence="1 2">
    <name type="scientific">Smallanthus sonchifolius</name>
    <dbReference type="NCBI Taxonomy" id="185202"/>
    <lineage>
        <taxon>Eukaryota</taxon>
        <taxon>Viridiplantae</taxon>
        <taxon>Streptophyta</taxon>
        <taxon>Embryophyta</taxon>
        <taxon>Tracheophyta</taxon>
        <taxon>Spermatophyta</taxon>
        <taxon>Magnoliopsida</taxon>
        <taxon>eudicotyledons</taxon>
        <taxon>Gunneridae</taxon>
        <taxon>Pentapetalae</taxon>
        <taxon>asterids</taxon>
        <taxon>campanulids</taxon>
        <taxon>Asterales</taxon>
        <taxon>Asteraceae</taxon>
        <taxon>Asteroideae</taxon>
        <taxon>Heliantheae alliance</taxon>
        <taxon>Millerieae</taxon>
        <taxon>Smallanthus</taxon>
    </lineage>
</organism>
<dbReference type="EMBL" id="CM042046">
    <property type="protein sequence ID" value="KAI3676013.1"/>
    <property type="molecule type" value="Genomic_DNA"/>
</dbReference>
<keyword evidence="2" id="KW-1185">Reference proteome</keyword>
<reference evidence="1 2" key="2">
    <citation type="journal article" date="2022" name="Mol. Ecol. Resour.">
        <title>The genomes of chicory, endive, great burdock and yacon provide insights into Asteraceae paleo-polyploidization history and plant inulin production.</title>
        <authorList>
            <person name="Fan W."/>
            <person name="Wang S."/>
            <person name="Wang H."/>
            <person name="Wang A."/>
            <person name="Jiang F."/>
            <person name="Liu H."/>
            <person name="Zhao H."/>
            <person name="Xu D."/>
            <person name="Zhang Y."/>
        </authorList>
    </citation>
    <scope>NUCLEOTIDE SEQUENCE [LARGE SCALE GENOMIC DNA]</scope>
    <source>
        <strain evidence="2">cv. Yunnan</strain>
        <tissue evidence="1">Leaves</tissue>
    </source>
</reference>
<accession>A0ACB8XX18</accession>
<evidence type="ECO:0000313" key="2">
    <source>
        <dbReference type="Proteomes" id="UP001056120"/>
    </source>
</evidence>
<dbReference type="Proteomes" id="UP001056120">
    <property type="component" value="Linkage Group LG29"/>
</dbReference>
<comment type="caution">
    <text evidence="1">The sequence shown here is derived from an EMBL/GenBank/DDBJ whole genome shotgun (WGS) entry which is preliminary data.</text>
</comment>
<protein>
    <submittedName>
        <fullName evidence="1">Uncharacterized protein</fullName>
    </submittedName>
</protein>
<evidence type="ECO:0000313" key="1">
    <source>
        <dbReference type="EMBL" id="KAI3676013.1"/>
    </source>
</evidence>